<feature type="signal peptide" evidence="1">
    <location>
        <begin position="1"/>
        <end position="23"/>
    </location>
</feature>
<dbReference type="GO" id="GO:0016787">
    <property type="term" value="F:hydrolase activity"/>
    <property type="evidence" value="ECO:0007669"/>
    <property type="project" value="UniProtKB-KW"/>
</dbReference>
<dbReference type="EMBL" id="JAADJT010000002">
    <property type="protein sequence ID" value="NGZ83907.1"/>
    <property type="molecule type" value="Genomic_DNA"/>
</dbReference>
<reference evidence="4" key="2">
    <citation type="submission" date="2023-07" db="EMBL/GenBank/DDBJ databases">
        <title>Duganella aceri sp. nov., isolated from tree sap.</title>
        <authorList>
            <person name="Kim I.S."/>
        </authorList>
    </citation>
    <scope>NUCLEOTIDE SEQUENCE [LARGE SCALE GENOMIC DNA]</scope>
    <source>
        <strain evidence="4">SAP-35</strain>
    </source>
</reference>
<feature type="domain" description="AB hydrolase-1" evidence="2">
    <location>
        <begin position="67"/>
        <end position="245"/>
    </location>
</feature>
<evidence type="ECO:0000256" key="1">
    <source>
        <dbReference type="SAM" id="SignalP"/>
    </source>
</evidence>
<keyword evidence="3" id="KW-0378">Hydrolase</keyword>
<dbReference type="InterPro" id="IPR000073">
    <property type="entry name" value="AB_hydrolase_1"/>
</dbReference>
<evidence type="ECO:0000313" key="4">
    <source>
        <dbReference type="Proteomes" id="UP000666369"/>
    </source>
</evidence>
<dbReference type="PANTHER" id="PTHR43139:SF52">
    <property type="entry name" value="SI:DKEY-122A22.2"/>
    <property type="match status" value="1"/>
</dbReference>
<organism evidence="3 4">
    <name type="scientific">Duganella aceris</name>
    <dbReference type="NCBI Taxonomy" id="2703883"/>
    <lineage>
        <taxon>Bacteria</taxon>
        <taxon>Pseudomonadati</taxon>
        <taxon>Pseudomonadota</taxon>
        <taxon>Betaproteobacteria</taxon>
        <taxon>Burkholderiales</taxon>
        <taxon>Oxalobacteraceae</taxon>
        <taxon>Telluria group</taxon>
        <taxon>Duganella</taxon>
    </lineage>
</organism>
<reference evidence="3 4" key="1">
    <citation type="submission" date="2020-01" db="EMBL/GenBank/DDBJ databases">
        <authorList>
            <person name="Lee S.D."/>
        </authorList>
    </citation>
    <scope>NUCLEOTIDE SEQUENCE [LARGE SCALE GENOMIC DNA]</scope>
    <source>
        <strain evidence="3 4">SAP-35</strain>
    </source>
</reference>
<dbReference type="RefSeq" id="WP_166100105.1">
    <property type="nucleotide sequence ID" value="NZ_JAADJT010000002.1"/>
</dbReference>
<dbReference type="Pfam" id="PF12697">
    <property type="entry name" value="Abhydrolase_6"/>
    <property type="match status" value="1"/>
</dbReference>
<accession>A0ABX0FH66</accession>
<dbReference type="InterPro" id="IPR029058">
    <property type="entry name" value="AB_hydrolase_fold"/>
</dbReference>
<keyword evidence="4" id="KW-1185">Reference proteome</keyword>
<dbReference type="InterPro" id="IPR052370">
    <property type="entry name" value="Meta-cleavage_hydrolase"/>
</dbReference>
<dbReference type="Gene3D" id="3.40.50.1820">
    <property type="entry name" value="alpha/beta hydrolase"/>
    <property type="match status" value="1"/>
</dbReference>
<gene>
    <name evidence="3" type="ORF">GW587_06505</name>
</gene>
<dbReference type="Proteomes" id="UP000666369">
    <property type="component" value="Unassembled WGS sequence"/>
</dbReference>
<dbReference type="SUPFAM" id="SSF53474">
    <property type="entry name" value="alpha/beta-Hydrolases"/>
    <property type="match status" value="1"/>
</dbReference>
<feature type="chain" id="PRO_5047032659" evidence="1">
    <location>
        <begin position="24"/>
        <end position="267"/>
    </location>
</feature>
<sequence>MTHFALSAAFATSLLLAAAGAHAAPPAGQDAFAIGQVKVDVGGRKLNMYCAGKGSPTVVFEADGGRAGWDWSAVMPEVAKRTRACVYDRAGYGFSDPAIRASTAGNASRDLSFLLKNARMMEGPYVMVGAGYGAMIAQQFALRSRGAVTGLVLVEAMHEDALPGDRAASLEAAAACIDSAGQGAACAYPNTAINGEIGPALAAAQAAQVAKPAYWRARASELDNLAASANQMRTARKPFGDMPVVEVAHGEPSAIIAAVMQVLDKQK</sequence>
<comment type="caution">
    <text evidence="3">The sequence shown here is derived from an EMBL/GenBank/DDBJ whole genome shotgun (WGS) entry which is preliminary data.</text>
</comment>
<evidence type="ECO:0000259" key="2">
    <source>
        <dbReference type="Pfam" id="PF12697"/>
    </source>
</evidence>
<keyword evidence="1" id="KW-0732">Signal</keyword>
<proteinExistence type="predicted"/>
<name>A0ABX0FH66_9BURK</name>
<protein>
    <submittedName>
        <fullName evidence="3">Alpha/beta hydrolase</fullName>
    </submittedName>
</protein>
<evidence type="ECO:0000313" key="3">
    <source>
        <dbReference type="EMBL" id="NGZ83907.1"/>
    </source>
</evidence>
<dbReference type="PANTHER" id="PTHR43139">
    <property type="entry name" value="SI:DKEY-122A22.2"/>
    <property type="match status" value="1"/>
</dbReference>